<feature type="transmembrane region" description="Helical" evidence="1">
    <location>
        <begin position="182"/>
        <end position="205"/>
    </location>
</feature>
<feature type="transmembrane region" description="Helical" evidence="1">
    <location>
        <begin position="75"/>
        <end position="95"/>
    </location>
</feature>
<dbReference type="Pfam" id="PF07077">
    <property type="entry name" value="DUF1345"/>
    <property type="match status" value="1"/>
</dbReference>
<keyword evidence="1" id="KW-0812">Transmembrane</keyword>
<name>A0A9W6IT80_9HYPH</name>
<keyword evidence="1" id="KW-1133">Transmembrane helix</keyword>
<keyword evidence="1" id="KW-0472">Membrane</keyword>
<accession>A0A9W6IT80</accession>
<protein>
    <submittedName>
        <fullName evidence="2">Membrane protein</fullName>
    </submittedName>
</protein>
<proteinExistence type="predicted"/>
<organism evidence="2 5">
    <name type="scientific">Methylopila capsulata</name>
    <dbReference type="NCBI Taxonomy" id="61654"/>
    <lineage>
        <taxon>Bacteria</taxon>
        <taxon>Pseudomonadati</taxon>
        <taxon>Pseudomonadota</taxon>
        <taxon>Alphaproteobacteria</taxon>
        <taxon>Hyphomicrobiales</taxon>
        <taxon>Methylopilaceae</taxon>
        <taxon>Methylopila</taxon>
    </lineage>
</organism>
<keyword evidence="4" id="KW-1185">Reference proteome</keyword>
<feature type="transmembrane region" description="Helical" evidence="1">
    <location>
        <begin position="102"/>
        <end position="127"/>
    </location>
</feature>
<reference evidence="2" key="1">
    <citation type="journal article" date="2014" name="Int. J. Syst. Evol. Microbiol.">
        <title>Complete genome sequence of Corynebacterium casei LMG S-19264T (=DSM 44701T), isolated from a smear-ripened cheese.</title>
        <authorList>
            <consortium name="US DOE Joint Genome Institute (JGI-PGF)"/>
            <person name="Walter F."/>
            <person name="Albersmeier A."/>
            <person name="Kalinowski J."/>
            <person name="Ruckert C."/>
        </authorList>
    </citation>
    <scope>NUCLEOTIDE SEQUENCE</scope>
    <source>
        <strain evidence="2">VKM B-1606</strain>
    </source>
</reference>
<evidence type="ECO:0000313" key="5">
    <source>
        <dbReference type="Proteomes" id="UP001143400"/>
    </source>
</evidence>
<gene>
    <name evidence="2" type="ORF">GCM10008170_20920</name>
    <name evidence="3" type="ORF">JOD31_000991</name>
</gene>
<evidence type="ECO:0000313" key="3">
    <source>
        <dbReference type="EMBL" id="MBM7850779.1"/>
    </source>
</evidence>
<dbReference type="Proteomes" id="UP001143400">
    <property type="component" value="Unassembled WGS sequence"/>
</dbReference>
<dbReference type="EMBL" id="BSFF01000002">
    <property type="protein sequence ID" value="GLK56073.1"/>
    <property type="molecule type" value="Genomic_DNA"/>
</dbReference>
<dbReference type="RefSeq" id="WP_204949161.1">
    <property type="nucleotide sequence ID" value="NZ_BSFF01000002.1"/>
</dbReference>
<dbReference type="Proteomes" id="UP000758856">
    <property type="component" value="Unassembled WGS sequence"/>
</dbReference>
<evidence type="ECO:0000313" key="4">
    <source>
        <dbReference type="Proteomes" id="UP000758856"/>
    </source>
</evidence>
<sequence length="206" mass="21406">MTGWRGHGLRIATACAVGLVVGLTAALLAPPAIATALGWDAGALAYAAGVWLRLRAVPAETFKAWSAEEDEGRTAITLILTAASAVSVLSIFDMVTDKSSGAVLALAAVTILCSWGLVHTVFAAHYAHACYAAGPDAPAIDFPGDEPPVFDDFAYYAFVIGMTFQVSDCATRSTAMRRLTLVHGIVSFVFNTVIIAISVGVVSGML</sequence>
<dbReference type="AlphaFoldDB" id="A0A9W6IT80"/>
<evidence type="ECO:0000256" key="1">
    <source>
        <dbReference type="SAM" id="Phobius"/>
    </source>
</evidence>
<evidence type="ECO:0000313" key="2">
    <source>
        <dbReference type="EMBL" id="GLK56073.1"/>
    </source>
</evidence>
<reference evidence="2" key="3">
    <citation type="submission" date="2023-01" db="EMBL/GenBank/DDBJ databases">
        <authorList>
            <person name="Sun Q."/>
            <person name="Evtushenko L."/>
        </authorList>
    </citation>
    <scope>NUCLEOTIDE SEQUENCE</scope>
    <source>
        <strain evidence="2">VKM B-1606</strain>
    </source>
</reference>
<dbReference type="InterPro" id="IPR009781">
    <property type="entry name" value="DUF1345"/>
</dbReference>
<comment type="caution">
    <text evidence="2">The sequence shown here is derived from an EMBL/GenBank/DDBJ whole genome shotgun (WGS) entry which is preliminary data.</text>
</comment>
<reference evidence="3 4" key="2">
    <citation type="submission" date="2021-01" db="EMBL/GenBank/DDBJ databases">
        <title>Genomic Encyclopedia of Type Strains, Phase IV (KMG-IV): sequencing the most valuable type-strain genomes for metagenomic binning, comparative biology and taxonomic classification.</title>
        <authorList>
            <person name="Goeker M."/>
        </authorList>
    </citation>
    <scope>NUCLEOTIDE SEQUENCE [LARGE SCALE GENOMIC DNA]</scope>
    <source>
        <strain evidence="3 4">DSM 6130</strain>
    </source>
</reference>
<dbReference type="EMBL" id="JAFBCY010000001">
    <property type="protein sequence ID" value="MBM7850779.1"/>
    <property type="molecule type" value="Genomic_DNA"/>
</dbReference>